<evidence type="ECO:0000259" key="1">
    <source>
        <dbReference type="PROSITE" id="PS51841"/>
    </source>
</evidence>
<dbReference type="SUPFAM" id="SSF74853">
    <property type="entry name" value="Lamin A/C globular tail domain"/>
    <property type="match status" value="1"/>
</dbReference>
<dbReference type="InterPro" id="IPR014867">
    <property type="entry name" value="Spore_coat_CotH_CotH2/3/7"/>
</dbReference>
<dbReference type="Gene3D" id="2.60.40.1260">
    <property type="entry name" value="Lamin Tail domain"/>
    <property type="match status" value="1"/>
</dbReference>
<dbReference type="EMBL" id="JACBAZ010000002">
    <property type="protein sequence ID" value="NWK54950.1"/>
    <property type="molecule type" value="Genomic_DNA"/>
</dbReference>
<dbReference type="RefSeq" id="WP_178931496.1">
    <property type="nucleotide sequence ID" value="NZ_JACBAZ010000002.1"/>
</dbReference>
<dbReference type="InterPro" id="IPR036415">
    <property type="entry name" value="Lamin_tail_dom_sf"/>
</dbReference>
<comment type="caution">
    <text evidence="2">The sequence shown here is derived from an EMBL/GenBank/DDBJ whole genome shotgun (WGS) entry which is preliminary data.</text>
</comment>
<dbReference type="Pfam" id="PF08757">
    <property type="entry name" value="CotH"/>
    <property type="match status" value="1"/>
</dbReference>
<organism evidence="2 3">
    <name type="scientific">Oceaniferula marina</name>
    <dbReference type="NCBI Taxonomy" id="2748318"/>
    <lineage>
        <taxon>Bacteria</taxon>
        <taxon>Pseudomonadati</taxon>
        <taxon>Verrucomicrobiota</taxon>
        <taxon>Verrucomicrobiia</taxon>
        <taxon>Verrucomicrobiales</taxon>
        <taxon>Verrucomicrobiaceae</taxon>
        <taxon>Oceaniferula</taxon>
    </lineage>
</organism>
<reference evidence="2 3" key="1">
    <citation type="submission" date="2020-07" db="EMBL/GenBank/DDBJ databases">
        <title>Roseicoccus Jingziensis gen. nov., sp. nov., isolated from coastal seawater.</title>
        <authorList>
            <person name="Feng X."/>
        </authorList>
    </citation>
    <scope>NUCLEOTIDE SEQUENCE [LARGE SCALE GENOMIC DNA]</scope>
    <source>
        <strain evidence="2 3">N1E253</strain>
    </source>
</reference>
<dbReference type="InterPro" id="IPR001322">
    <property type="entry name" value="Lamin_tail_dom"/>
</dbReference>
<dbReference type="PROSITE" id="PS51841">
    <property type="entry name" value="LTD"/>
    <property type="match status" value="2"/>
</dbReference>
<proteinExistence type="predicted"/>
<gene>
    <name evidence="2" type="ORF">HW115_04975</name>
</gene>
<evidence type="ECO:0000313" key="2">
    <source>
        <dbReference type="EMBL" id="NWK54950.1"/>
    </source>
</evidence>
<feature type="domain" description="LTD" evidence="1">
    <location>
        <begin position="21"/>
        <end position="134"/>
    </location>
</feature>
<dbReference type="Proteomes" id="UP000557872">
    <property type="component" value="Unassembled WGS sequence"/>
</dbReference>
<accession>A0A851GJS6</accession>
<sequence length="1300" mass="143880">MRFFSSISLIAQLGIYLGCPGSTTAGSNDIVINEIHYDPADKTKPAEFIELFNRGSVTVDLTNWQFSNGVDFTFPAIDIAPGGFVVIAQNPTTLLAEYGASALGPWSGKLSNSGEKITLRDSVGLVIDTVDYGVHFPWPTAANGDGASMELIHPSLDNNLAGSWRSYSTGDSVPEVMFLSAGDTAWRYRKGTSYPSNDTSGRQWFEHGYDETTDGLWLTGQTPIGYGDGDDATTLNDMRNSYQSIFLRHEFTIGVGQTIPSTLLLRAYYDDGCVVYINGQEVKRFSMPDGAIPFPPGNFSYDHESAWEESLLTAASAYLQQGTNTIAVQVLNGTIGSSDLSIDLELKTPAPGSISSGVPTPGAVNTAYSTITPPQIRQVDHFPEQPLSTDTVTITAKITDPDGVASVDLDYQIVDPGNYIRLSDVSYENSWATLTMFDDGTNGDILAGDSIFTVMIPASVQVHRRMIRYRIRATDTANHQIQVPYQDDPQPNFAYFCYDGVPSWQGTNQPGVSSVQTFSKGLLETIPVYHLIANSSDITNSQYSSSFRNTQFEGTLIYDGRVYDHVRFNIRGQFSTYVTGKNKWRLRFNRGHYFQARDNYGKKYESRWKDMKVNGGTAPWAHANRGMGGIDECVSYRLFELAGIPSSRTSYFHFRVVDDASEANPSDQYNGDFWGLYFSVEVPDGRFLDDRNLPDGNVYKLESPLLQDNQGADEPLGPSDGNTLRNNLNTSQSQQWWRDNVDHLSYARYKAVAEVMAHYDQRDGQQGYYYHNPDTDKWVFMPWDLDTVLTPTHKYYTWDRFRLCLTPSYPLNYLEGKNEQREMLDLLFNPKAVDTVLNEFIDIVNPPGDPLTWADADQHVWNYHTKSKHKGYYNRLTATANPGGATYTRTILSADHEGQMDFTRKFMSAGGHGYDNLLAEAADINIPNQPTISYTGATGFPITDLRFQSTAFTDPNGNGSFAAMEWRLGEVADPLALNYNPLKAPPHEIDAIWESGELTSFDSEVVIPPSVIATGSTYRARVRHQDTSGRWSHWSDPIEFNVSSPDLSTYRNSLVISEIMYKPTGGGDLEFIEIMNVGSATLDLSPVSFTAGIQFSFADSSITSIAPGEYVLVVKNKAAFEAEYGNSLPIAGETTSGLSNDGERITLSFGADDPIQDFVYNDVPPWPTSPDSTGASLVLIHPQSLPDHSNAINWRASIQSGGNPGTSDSTPYTGGNLVDYALSSGPTTESIDGIRRLTYSQKLGHDDVEVAPQWSTNLEDWSETELTVIQQTPDPNGNPVYTWSLPDSPRGFVRLRITER</sequence>
<dbReference type="Gene3D" id="2.60.120.260">
    <property type="entry name" value="Galactose-binding domain-like"/>
    <property type="match status" value="1"/>
</dbReference>
<dbReference type="Pfam" id="PF00932">
    <property type="entry name" value="LTD"/>
    <property type="match status" value="2"/>
</dbReference>
<dbReference type="Gene3D" id="2.60.40.10">
    <property type="entry name" value="Immunoglobulins"/>
    <property type="match status" value="1"/>
</dbReference>
<keyword evidence="3" id="KW-1185">Reference proteome</keyword>
<name>A0A851GJS6_9BACT</name>
<protein>
    <submittedName>
        <fullName evidence="2">Lamin tail domain-containing protein</fullName>
    </submittedName>
</protein>
<evidence type="ECO:0000313" key="3">
    <source>
        <dbReference type="Proteomes" id="UP000557872"/>
    </source>
</evidence>
<dbReference type="InterPro" id="IPR013783">
    <property type="entry name" value="Ig-like_fold"/>
</dbReference>
<dbReference type="NCBIfam" id="NF041940">
    <property type="entry name" value="choice_anch_X"/>
    <property type="match status" value="1"/>
</dbReference>
<feature type="domain" description="LTD" evidence="1">
    <location>
        <begin position="1036"/>
        <end position="1241"/>
    </location>
</feature>